<organism evidence="1 2">
    <name type="scientific">Arthrobacter crystallopoietes BAB-32</name>
    <dbReference type="NCBI Taxonomy" id="1246476"/>
    <lineage>
        <taxon>Bacteria</taxon>
        <taxon>Bacillati</taxon>
        <taxon>Actinomycetota</taxon>
        <taxon>Actinomycetes</taxon>
        <taxon>Micrococcales</taxon>
        <taxon>Micrococcaceae</taxon>
        <taxon>Crystallibacter</taxon>
    </lineage>
</organism>
<evidence type="ECO:0000313" key="2">
    <source>
        <dbReference type="Proteomes" id="UP000010729"/>
    </source>
</evidence>
<proteinExistence type="predicted"/>
<accession>N1V6C9</accession>
<name>N1V6C9_9MICC</name>
<gene>
    <name evidence="1" type="ORF">D477_003168</name>
</gene>
<comment type="caution">
    <text evidence="1">The sequence shown here is derived from an EMBL/GenBank/DDBJ whole genome shotgun (WGS) entry which is preliminary data.</text>
</comment>
<sequence length="277" mass="30979">MGERDAVLSENQRALLQRFVLRARIVQDHSLADDIDQLRKMSREQINAVLTKDLRTGETGVELKPVELIPTEQLESAAARVRPVFLKRDKVHYDQVLDAVATALKGHQGSSSLLGDVKELRKRFRQADPDYPHGQPQEAWEGGTLTNKQLSGAWLYGHLLHEDQVRRSYSGGMYPEEMFLAAMRTVCSEMLAVIETLHLIEKLQVRGWLDLPETIFTEEVTVKATSWVQPGKISLYVADPSVPLPDSLDIDLEAAGWRNAVDEFLPGGEPEGLTDSG</sequence>
<reference evidence="1 2" key="1">
    <citation type="journal article" date="2013" name="Genome Announc.">
        <title>Draft Genome Sequence of Arthrobacter crystallopoietes Strain BAB-32, Revealing Genes for Bioremediation.</title>
        <authorList>
            <person name="Joshi M.N."/>
            <person name="Pandit A.S."/>
            <person name="Sharma A."/>
            <person name="Pandya R.V."/>
            <person name="Desai S.M."/>
            <person name="Saxena A.K."/>
            <person name="Bagatharia S.B."/>
        </authorList>
    </citation>
    <scope>NUCLEOTIDE SEQUENCE [LARGE SCALE GENOMIC DNA]</scope>
    <source>
        <strain evidence="1 2">BAB-32</strain>
    </source>
</reference>
<dbReference type="Proteomes" id="UP000010729">
    <property type="component" value="Unassembled WGS sequence"/>
</dbReference>
<keyword evidence="2" id="KW-1185">Reference proteome</keyword>
<dbReference type="AlphaFoldDB" id="N1V6C9"/>
<protein>
    <submittedName>
        <fullName evidence="1">Uncharacterized protein</fullName>
    </submittedName>
</protein>
<evidence type="ECO:0000313" key="1">
    <source>
        <dbReference type="EMBL" id="EMY35662.1"/>
    </source>
</evidence>
<dbReference type="EMBL" id="ANPE02000067">
    <property type="protein sequence ID" value="EMY35662.1"/>
    <property type="molecule type" value="Genomic_DNA"/>
</dbReference>